<keyword evidence="2" id="KW-1185">Reference proteome</keyword>
<dbReference type="GO" id="GO:0030246">
    <property type="term" value="F:carbohydrate binding"/>
    <property type="evidence" value="ECO:0007669"/>
    <property type="project" value="InterPro"/>
</dbReference>
<gene>
    <name evidence="1" type="ORF">FX988_04115</name>
</gene>
<reference evidence="1 2" key="1">
    <citation type="submission" date="2019-12" db="EMBL/GenBank/DDBJ databases">
        <title>Genome sequencing and assembly of endphytes of Porphyra tenera.</title>
        <authorList>
            <person name="Park J.M."/>
            <person name="Shin R."/>
            <person name="Jo S.H."/>
        </authorList>
    </citation>
    <scope>NUCLEOTIDE SEQUENCE [LARGE SCALE GENOMIC DNA]</scope>
    <source>
        <strain evidence="1 2">GPM4</strain>
    </source>
</reference>
<organism evidence="1 2">
    <name type="scientific">Paraglaciecola mesophila</name>
    <dbReference type="NCBI Taxonomy" id="197222"/>
    <lineage>
        <taxon>Bacteria</taxon>
        <taxon>Pseudomonadati</taxon>
        <taxon>Pseudomonadota</taxon>
        <taxon>Gammaproteobacteria</taxon>
        <taxon>Alteromonadales</taxon>
        <taxon>Alteromonadaceae</taxon>
        <taxon>Paraglaciecola</taxon>
    </lineage>
</organism>
<accession>A0A857JP19</accession>
<dbReference type="OrthoDB" id="6385379at2"/>
<evidence type="ECO:0000313" key="2">
    <source>
        <dbReference type="Proteomes" id="UP000464524"/>
    </source>
</evidence>
<dbReference type="InterPro" id="IPR008965">
    <property type="entry name" value="CBM2/CBM3_carb-bd_dom_sf"/>
</dbReference>
<proteinExistence type="predicted"/>
<evidence type="ECO:0000313" key="1">
    <source>
        <dbReference type="EMBL" id="QHJ13835.1"/>
    </source>
</evidence>
<dbReference type="RefSeq" id="WP_160181893.1">
    <property type="nucleotide sequence ID" value="NZ_CP047656.1"/>
</dbReference>
<dbReference type="KEGG" id="pmes:FX988_04115"/>
<dbReference type="SUPFAM" id="SSF49384">
    <property type="entry name" value="Carbohydrate-binding domain"/>
    <property type="match status" value="1"/>
</dbReference>
<dbReference type="AlphaFoldDB" id="A0A857JP19"/>
<dbReference type="Proteomes" id="UP000464524">
    <property type="component" value="Chromosome"/>
</dbReference>
<name>A0A857JP19_9ALTE</name>
<protein>
    <recommendedName>
        <fullName evidence="3">PEP-CTERM protein-sorting domain-containing protein</fullName>
    </recommendedName>
</protein>
<evidence type="ECO:0008006" key="3">
    <source>
        <dbReference type="Google" id="ProtNLM"/>
    </source>
</evidence>
<sequence>MLIINNLAQTLTKITLGATLLLGLTQTANALPILSFNNAQSSVSETANIGDTVTFELWFSGLETEDVGGVEFLLGFNNVVSTLNSAMGNASLTEFDIFDVFENVNYIDVYATSFVADLSAQADEFMLATFTFIASNVGVSHLNFSNLIVSDANAIALDINVFDAQITVVDDSSNVPVPTPASWGIFLLGMLALACRYKGDKPT</sequence>
<dbReference type="EMBL" id="CP047656">
    <property type="protein sequence ID" value="QHJ13835.1"/>
    <property type="molecule type" value="Genomic_DNA"/>
</dbReference>